<evidence type="ECO:0000256" key="4">
    <source>
        <dbReference type="ARBA" id="ARBA00022722"/>
    </source>
</evidence>
<evidence type="ECO:0000313" key="10">
    <source>
        <dbReference type="EMBL" id="VFQ43891.1"/>
    </source>
</evidence>
<keyword evidence="4 7" id="KW-0540">Nuclease</keyword>
<keyword evidence="6 7" id="KW-0269">Exonuclease</keyword>
<keyword evidence="11" id="KW-1185">Reference proteome</keyword>
<evidence type="ECO:0000256" key="2">
    <source>
        <dbReference type="ARBA" id="ARBA00011322"/>
    </source>
</evidence>
<dbReference type="PANTHER" id="PTHR30337">
    <property type="entry name" value="COMPONENT OF ATP-DEPENDENT DSDNA EXONUCLEASE"/>
    <property type="match status" value="1"/>
</dbReference>
<dbReference type="GO" id="GO:0008408">
    <property type="term" value="F:3'-5' exonuclease activity"/>
    <property type="evidence" value="ECO:0007669"/>
    <property type="project" value="InterPro"/>
</dbReference>
<dbReference type="InterPro" id="IPR050535">
    <property type="entry name" value="DNA_Repair-Maintenance_Comp"/>
</dbReference>
<keyword evidence="5 7" id="KW-0378">Hydrolase</keyword>
<evidence type="ECO:0000256" key="7">
    <source>
        <dbReference type="RuleBase" id="RU363069"/>
    </source>
</evidence>
<evidence type="ECO:0000256" key="5">
    <source>
        <dbReference type="ARBA" id="ARBA00022801"/>
    </source>
</evidence>
<dbReference type="GO" id="GO:0006260">
    <property type="term" value="P:DNA replication"/>
    <property type="evidence" value="ECO:0007669"/>
    <property type="project" value="UniProtKB-KW"/>
</dbReference>
<dbReference type="Proteomes" id="UP000507962">
    <property type="component" value="Unassembled WGS sequence"/>
</dbReference>
<keyword evidence="7" id="KW-0255">Endonuclease</keyword>
<dbReference type="CDD" id="cd00840">
    <property type="entry name" value="MPP_Mre11_N"/>
    <property type="match status" value="1"/>
</dbReference>
<evidence type="ECO:0000256" key="1">
    <source>
        <dbReference type="ARBA" id="ARBA00010555"/>
    </source>
</evidence>
<dbReference type="Gene3D" id="3.60.21.10">
    <property type="match status" value="1"/>
</dbReference>
<dbReference type="InterPro" id="IPR004843">
    <property type="entry name" value="Calcineurin-like_PHP"/>
</dbReference>
<evidence type="ECO:0000313" key="11">
    <source>
        <dbReference type="Proteomes" id="UP000507962"/>
    </source>
</evidence>
<evidence type="ECO:0000256" key="3">
    <source>
        <dbReference type="ARBA" id="ARBA00013365"/>
    </source>
</evidence>
<sequence>MRNRRAMHIIHTSDWHLGQHFFDRDRFEEHEAFLRFLLATIETRRVDLLIVSGDIFDTANPPREAERMYYRFLTRLGAMGTCSAVIVGGNHDSAPHLDAPATVLETLNIKVVGALPESAEEAVFHVPCLRDETDPGVWVAAVPYLRDRDVRKAVAGESFDELSARTRAGIRAAYTEIAEVAHARSNGTPVIGTGHLTALGSSVSDSERTIHIGNLGSISGGDFPDTFDYVALGHIHTPQAVGGSQTIRYSGSPIALSFSEASQPKEIRLINTAGGTLTQEPIAVPTFRPLLRIKGDADALKEALTALEVSEKGLTPWVELTVKGSLPSSTLNEELRTLAGEHGAEVLKVGLDTSGRPSAELAPGDLSINELNPEEVFQRRLEAYEGEVPPDTLVECFSHLLTLAQEAEK</sequence>
<feature type="domain" description="Nuclease SbcCD subunit D C-terminal" evidence="9">
    <location>
        <begin position="287"/>
        <end position="383"/>
    </location>
</feature>
<dbReference type="NCBIfam" id="TIGR00619">
    <property type="entry name" value="sbcd"/>
    <property type="match status" value="1"/>
</dbReference>
<proteinExistence type="inferred from homology"/>
<keyword evidence="7" id="KW-0235">DNA replication</keyword>
<dbReference type="Pfam" id="PF00149">
    <property type="entry name" value="Metallophos"/>
    <property type="match status" value="1"/>
</dbReference>
<organism evidence="10 11">
    <name type="scientific">Desulfoluna butyratoxydans</name>
    <dbReference type="NCBI Taxonomy" id="231438"/>
    <lineage>
        <taxon>Bacteria</taxon>
        <taxon>Pseudomonadati</taxon>
        <taxon>Thermodesulfobacteriota</taxon>
        <taxon>Desulfobacteria</taxon>
        <taxon>Desulfobacterales</taxon>
        <taxon>Desulfolunaceae</taxon>
        <taxon>Desulfoluna</taxon>
    </lineage>
</organism>
<accession>A0A4U8YJR2</accession>
<name>A0A4U8YJR2_9BACT</name>
<dbReference type="Pfam" id="PF12320">
    <property type="entry name" value="SbcD_C"/>
    <property type="match status" value="1"/>
</dbReference>
<comment type="similarity">
    <text evidence="1 7">Belongs to the SbcD family.</text>
</comment>
<dbReference type="InterPro" id="IPR026843">
    <property type="entry name" value="SbcD_C"/>
</dbReference>
<comment type="function">
    <text evidence="7">SbcCD cleaves DNA hairpin structures. These structures can inhibit DNA replication and are intermediates in certain DNA recombination reactions. The complex acts as a 3'-&gt;5' double strand exonuclease that can open hairpins. It also has a 5' single-strand endonuclease activity.</text>
</comment>
<keyword evidence="7" id="KW-0233">DNA recombination</keyword>
<evidence type="ECO:0000259" key="8">
    <source>
        <dbReference type="Pfam" id="PF00149"/>
    </source>
</evidence>
<comment type="subunit">
    <text evidence="2 7">Heterodimer of SbcC and SbcD.</text>
</comment>
<evidence type="ECO:0000259" key="9">
    <source>
        <dbReference type="Pfam" id="PF12320"/>
    </source>
</evidence>
<dbReference type="SUPFAM" id="SSF56300">
    <property type="entry name" value="Metallo-dependent phosphatases"/>
    <property type="match status" value="1"/>
</dbReference>
<dbReference type="EMBL" id="CAADHO010000002">
    <property type="protein sequence ID" value="VFQ43891.1"/>
    <property type="molecule type" value="Genomic_DNA"/>
</dbReference>
<feature type="domain" description="Calcineurin-like phosphoesterase" evidence="8">
    <location>
        <begin position="7"/>
        <end position="238"/>
    </location>
</feature>
<dbReference type="GO" id="GO:0004519">
    <property type="term" value="F:endonuclease activity"/>
    <property type="evidence" value="ECO:0007669"/>
    <property type="project" value="UniProtKB-KW"/>
</dbReference>
<dbReference type="InterPro" id="IPR029052">
    <property type="entry name" value="Metallo-depent_PP-like"/>
</dbReference>
<dbReference type="GO" id="GO:0006310">
    <property type="term" value="P:DNA recombination"/>
    <property type="evidence" value="ECO:0007669"/>
    <property type="project" value="UniProtKB-KW"/>
</dbReference>
<dbReference type="AlphaFoldDB" id="A0A4U8YJR2"/>
<dbReference type="InterPro" id="IPR041796">
    <property type="entry name" value="Mre11_N"/>
</dbReference>
<dbReference type="InterPro" id="IPR004593">
    <property type="entry name" value="SbcD"/>
</dbReference>
<dbReference type="Gene3D" id="3.30.160.720">
    <property type="match status" value="1"/>
</dbReference>
<gene>
    <name evidence="7" type="primary">sbcD</name>
    <name evidence="10" type="ORF">MSL71_15340</name>
</gene>
<dbReference type="PANTHER" id="PTHR30337:SF0">
    <property type="entry name" value="NUCLEASE SBCCD SUBUNIT D"/>
    <property type="match status" value="1"/>
</dbReference>
<evidence type="ECO:0000256" key="6">
    <source>
        <dbReference type="ARBA" id="ARBA00022839"/>
    </source>
</evidence>
<protein>
    <recommendedName>
        <fullName evidence="3 7">Nuclease SbcCD subunit D</fullName>
    </recommendedName>
</protein>
<reference evidence="10 11" key="1">
    <citation type="submission" date="2019-03" db="EMBL/GenBank/DDBJ databases">
        <authorList>
            <person name="Nijsse B."/>
        </authorList>
    </citation>
    <scope>NUCLEOTIDE SEQUENCE [LARGE SCALE GENOMIC DNA]</scope>
    <source>
        <strain evidence="10">Desulfoluna butyratoxydans MSL71</strain>
    </source>
</reference>